<dbReference type="EMBL" id="FOXS01000008">
    <property type="protein sequence ID" value="SFQ79938.1"/>
    <property type="molecule type" value="Genomic_DNA"/>
</dbReference>
<keyword evidence="2" id="KW-1185">Reference proteome</keyword>
<proteinExistence type="predicted"/>
<organism evidence="1 2">
    <name type="scientific">Hymenobacter arizonensis</name>
    <name type="common">Siccationidurans arizonensis</name>
    <dbReference type="NCBI Taxonomy" id="1227077"/>
    <lineage>
        <taxon>Bacteria</taxon>
        <taxon>Pseudomonadati</taxon>
        <taxon>Bacteroidota</taxon>
        <taxon>Cytophagia</taxon>
        <taxon>Cytophagales</taxon>
        <taxon>Hymenobacteraceae</taxon>
        <taxon>Hymenobacter</taxon>
    </lineage>
</organism>
<accession>A0A1I6BG69</accession>
<protein>
    <submittedName>
        <fullName evidence="1">Uncharacterized protein</fullName>
    </submittedName>
</protein>
<reference evidence="2" key="1">
    <citation type="submission" date="2016-10" db="EMBL/GenBank/DDBJ databases">
        <authorList>
            <person name="Varghese N."/>
            <person name="Submissions S."/>
        </authorList>
    </citation>
    <scope>NUCLEOTIDE SEQUENCE [LARGE SCALE GENOMIC DNA]</scope>
    <source>
        <strain evidence="2">OR362-8,ATCC BAA-1266,JCM 13504</strain>
    </source>
</reference>
<evidence type="ECO:0000313" key="2">
    <source>
        <dbReference type="Proteomes" id="UP000199029"/>
    </source>
</evidence>
<name>A0A1I6BG69_HYMAR</name>
<dbReference type="Proteomes" id="UP000199029">
    <property type="component" value="Unassembled WGS sequence"/>
</dbReference>
<sequence length="92" mass="9853">MLAKPNKSVFQGRVRAIRSEEDGWGANIDLVVTKNESPILERDFLRPAPGSVVTVFAANPAKIQVGESLRVHANLTAGPFGGRAVAESLTRV</sequence>
<evidence type="ECO:0000313" key="1">
    <source>
        <dbReference type="EMBL" id="SFQ79938.1"/>
    </source>
</evidence>
<dbReference type="AlphaFoldDB" id="A0A1I6BG69"/>
<gene>
    <name evidence="1" type="ORF">SAMN04515668_4518</name>
</gene>